<protein>
    <recommendedName>
        <fullName evidence="2">Fibrous sheath-interacting protein 1</fullName>
    </recommendedName>
</protein>
<feature type="compositionally biased region" description="Acidic residues" evidence="5">
    <location>
        <begin position="68"/>
        <end position="77"/>
    </location>
</feature>
<name>A0AAD9JIP3_9ANNE</name>
<dbReference type="AlphaFoldDB" id="A0AAD9JIP3"/>
<reference evidence="6" key="1">
    <citation type="journal article" date="2023" name="Mol. Biol. Evol.">
        <title>Third-Generation Sequencing Reveals the Adaptive Role of the Epigenome in Three Deep-Sea Polychaetes.</title>
        <authorList>
            <person name="Perez M."/>
            <person name="Aroh O."/>
            <person name="Sun Y."/>
            <person name="Lan Y."/>
            <person name="Juniper S.K."/>
            <person name="Young C.R."/>
            <person name="Angers B."/>
            <person name="Qian P.Y."/>
        </authorList>
    </citation>
    <scope>NUCLEOTIDE SEQUENCE</scope>
    <source>
        <strain evidence="6">P08H-3</strain>
    </source>
</reference>
<keyword evidence="3 4" id="KW-0175">Coiled coil</keyword>
<feature type="compositionally biased region" description="Polar residues" evidence="5">
    <location>
        <begin position="291"/>
        <end position="302"/>
    </location>
</feature>
<dbReference type="Proteomes" id="UP001208570">
    <property type="component" value="Unassembled WGS sequence"/>
</dbReference>
<feature type="compositionally biased region" description="Basic and acidic residues" evidence="5">
    <location>
        <begin position="760"/>
        <end position="770"/>
    </location>
</feature>
<sequence length="770" mass="86049">MATSKPGSSSIHNGSSRQIGTSSASKTGYANQLSSTIPPDIQILSPEELVSNHYDMEIEDLRSSGSDYTDDSDDDDGNLAFTGRTESVFGIAEPLTDRSKVLSQFDSQSQESEDDYLAVRQLALLENESEDISVCSEEERDIMAEIRAEITQKVREEMKSELEVYDKARANLNKDKDQTEDDLADVEPKLKEAILKMRKLDKILEKKIRREKEVKRERIMLEKRIEEELKNLHSVSEKKVTADEKKNTEKFLALTLPPSHNAGVSLEQPPASPVFQTQIPDDMTEKHRAGDTQSTRSQTGVKSSTSAASQSGATSVSGTSTMTEDSTGRKVKRKKKKDFIRRNIQLASDAANVVAMTDDEKKRLEDLLNDLDTLPEAPDEEDLSQNNTPNPYQIAVASGEGFTPTPRQRLDDIDTRLQSLLPPDEYLSITSGSVNSLYHREQFTVALLSRESTVNIEDENSVLFTRTNVSSMSFDLDGDQEIGVGELALREAKEKREQQERLQCIEEELNHLTSAVQHEMDSPSLTDDQLNNLLDECARTMSRATQETTSIATSRSTKTTSRISLYENTPHLPEPVLQKLLHDARKELAGEERTININMNRRDDIQLESFSEESTIRDSEPASRGPSSLSSACCGSANSLLRRRHSNSPAKNYSPRVMQVVDPEEADRRPFLPEIDPKGRMSTQRPAIAGLNNEQTAASPQPVYRTLSEVYVVRNSLNNDHVYQDSDDSNSNKTDDTKSSDDDDDDDVIITTPHPPSSGRRSESLRTRQN</sequence>
<feature type="compositionally biased region" description="Low complexity" evidence="5">
    <location>
        <begin position="548"/>
        <end position="562"/>
    </location>
</feature>
<feature type="region of interest" description="Disordered" evidence="5">
    <location>
        <begin position="373"/>
        <end position="408"/>
    </location>
</feature>
<feature type="region of interest" description="Disordered" evidence="5">
    <location>
        <begin position="1"/>
        <end position="81"/>
    </location>
</feature>
<feature type="compositionally biased region" description="Basic and acidic residues" evidence="5">
    <location>
        <begin position="666"/>
        <end position="679"/>
    </location>
</feature>
<accession>A0AAD9JIP3</accession>
<evidence type="ECO:0000256" key="2">
    <source>
        <dbReference type="ARBA" id="ARBA00019480"/>
    </source>
</evidence>
<dbReference type="PANTHER" id="PTHR22012:SF2">
    <property type="entry name" value="FIBROUS SHEATH-INTERACTING PROTEIN 1"/>
    <property type="match status" value="1"/>
</dbReference>
<evidence type="ECO:0000313" key="7">
    <source>
        <dbReference type="Proteomes" id="UP001208570"/>
    </source>
</evidence>
<dbReference type="PRINTS" id="PR02075">
    <property type="entry name" value="FIBSHEATHIP1"/>
</dbReference>
<comment type="caution">
    <text evidence="6">The sequence shown here is derived from an EMBL/GenBank/DDBJ whole genome shotgun (WGS) entry which is preliminary data.</text>
</comment>
<feature type="region of interest" description="Disordered" evidence="5">
    <location>
        <begin position="543"/>
        <end position="562"/>
    </location>
</feature>
<evidence type="ECO:0000256" key="5">
    <source>
        <dbReference type="SAM" id="MobiDB-lite"/>
    </source>
</evidence>
<organism evidence="6 7">
    <name type="scientific">Paralvinella palmiformis</name>
    <dbReference type="NCBI Taxonomy" id="53620"/>
    <lineage>
        <taxon>Eukaryota</taxon>
        <taxon>Metazoa</taxon>
        <taxon>Spiralia</taxon>
        <taxon>Lophotrochozoa</taxon>
        <taxon>Annelida</taxon>
        <taxon>Polychaeta</taxon>
        <taxon>Sedentaria</taxon>
        <taxon>Canalipalpata</taxon>
        <taxon>Terebellida</taxon>
        <taxon>Terebelliformia</taxon>
        <taxon>Alvinellidae</taxon>
        <taxon>Paralvinella</taxon>
    </lineage>
</organism>
<dbReference type="EMBL" id="JAODUP010000286">
    <property type="protein sequence ID" value="KAK2153781.1"/>
    <property type="molecule type" value="Genomic_DNA"/>
</dbReference>
<feature type="region of interest" description="Disordered" evidence="5">
    <location>
        <begin position="284"/>
        <end position="337"/>
    </location>
</feature>
<feature type="coiled-coil region" evidence="4">
    <location>
        <begin position="488"/>
        <end position="515"/>
    </location>
</feature>
<evidence type="ECO:0000256" key="4">
    <source>
        <dbReference type="SAM" id="Coils"/>
    </source>
</evidence>
<dbReference type="PANTHER" id="PTHR22012">
    <property type="entry name" value="FIBROUS SHEATH INTERACTING PROTEIN 1"/>
    <property type="match status" value="1"/>
</dbReference>
<feature type="region of interest" description="Disordered" evidence="5">
    <location>
        <begin position="662"/>
        <end position="682"/>
    </location>
</feature>
<feature type="compositionally biased region" description="Low complexity" evidence="5">
    <location>
        <begin position="303"/>
        <end position="323"/>
    </location>
</feature>
<dbReference type="Pfam" id="PF15554">
    <property type="entry name" value="FSIP1"/>
    <property type="match status" value="1"/>
</dbReference>
<proteinExistence type="inferred from homology"/>
<evidence type="ECO:0000256" key="1">
    <source>
        <dbReference type="ARBA" id="ARBA00010495"/>
    </source>
</evidence>
<evidence type="ECO:0000313" key="6">
    <source>
        <dbReference type="EMBL" id="KAK2153781.1"/>
    </source>
</evidence>
<keyword evidence="7" id="KW-1185">Reference proteome</keyword>
<feature type="region of interest" description="Disordered" evidence="5">
    <location>
        <begin position="610"/>
        <end position="633"/>
    </location>
</feature>
<dbReference type="InterPro" id="IPR026246">
    <property type="entry name" value="Fsip1"/>
</dbReference>
<feature type="region of interest" description="Disordered" evidence="5">
    <location>
        <begin position="719"/>
        <end position="770"/>
    </location>
</feature>
<feature type="compositionally biased region" description="Polar residues" evidence="5">
    <location>
        <begin position="1"/>
        <end position="37"/>
    </location>
</feature>
<evidence type="ECO:0000256" key="3">
    <source>
        <dbReference type="ARBA" id="ARBA00023054"/>
    </source>
</evidence>
<feature type="coiled-coil region" evidence="4">
    <location>
        <begin position="155"/>
        <end position="231"/>
    </location>
</feature>
<gene>
    <name evidence="6" type="ORF">LSH36_286g01041</name>
</gene>
<comment type="similarity">
    <text evidence="1">Belongs to the FSIP1 family.</text>
</comment>